<dbReference type="EMBL" id="PYFT01000001">
    <property type="protein sequence ID" value="PSR56286.1"/>
    <property type="molecule type" value="Genomic_DNA"/>
</dbReference>
<protein>
    <recommendedName>
        <fullName evidence="3">Phosphatidic acid phosphatase type 2/haloperoxidase domain-containing protein</fullName>
    </recommendedName>
</protein>
<reference evidence="1 2" key="1">
    <citation type="submission" date="2018-03" db="EMBL/GenBank/DDBJ databases">
        <title>Adhaeribacter sp. HMF7605 Genome sequencing and assembly.</title>
        <authorList>
            <person name="Kang H."/>
            <person name="Kang J."/>
            <person name="Cha I."/>
            <person name="Kim H."/>
            <person name="Joh K."/>
        </authorList>
    </citation>
    <scope>NUCLEOTIDE SEQUENCE [LARGE SCALE GENOMIC DNA]</scope>
    <source>
        <strain evidence="1 2">HMF7605</strain>
    </source>
</reference>
<evidence type="ECO:0000313" key="1">
    <source>
        <dbReference type="EMBL" id="PSR56286.1"/>
    </source>
</evidence>
<accession>A0A2T2YL93</accession>
<evidence type="ECO:0008006" key="3">
    <source>
        <dbReference type="Google" id="ProtNLM"/>
    </source>
</evidence>
<dbReference type="Proteomes" id="UP000240357">
    <property type="component" value="Unassembled WGS sequence"/>
</dbReference>
<dbReference type="RefSeq" id="WP_106932465.1">
    <property type="nucleotide sequence ID" value="NZ_PYFT01000001.1"/>
</dbReference>
<gene>
    <name evidence="1" type="ORF">AHMF7605_23695</name>
</gene>
<dbReference type="OrthoDB" id="7793240at2"/>
<proteinExistence type="predicted"/>
<name>A0A2T2YL93_9BACT</name>
<dbReference type="SUPFAM" id="SSF48317">
    <property type="entry name" value="Acid phosphatase/Vanadium-dependent haloperoxidase"/>
    <property type="match status" value="1"/>
</dbReference>
<evidence type="ECO:0000313" key="2">
    <source>
        <dbReference type="Proteomes" id="UP000240357"/>
    </source>
</evidence>
<dbReference type="AlphaFoldDB" id="A0A2T2YL93"/>
<dbReference type="Gene3D" id="1.10.606.20">
    <property type="match status" value="1"/>
</dbReference>
<organism evidence="1 2">
    <name type="scientific">Adhaeribacter arboris</name>
    <dbReference type="NCBI Taxonomy" id="2072846"/>
    <lineage>
        <taxon>Bacteria</taxon>
        <taxon>Pseudomonadati</taxon>
        <taxon>Bacteroidota</taxon>
        <taxon>Cytophagia</taxon>
        <taxon>Cytophagales</taxon>
        <taxon>Hymenobacteraceae</taxon>
        <taxon>Adhaeribacter</taxon>
    </lineage>
</organism>
<keyword evidence="2" id="KW-1185">Reference proteome</keyword>
<comment type="caution">
    <text evidence="1">The sequence shown here is derived from an EMBL/GenBank/DDBJ whole genome shotgun (WGS) entry which is preliminary data.</text>
</comment>
<sequence>MGHATTSNSVATVLAYLFPDDAAYFMKKAQECAEPRFKGGIHFRTDNTVGLDLGSKVGNAVVMRAKTNGADRANQP</sequence>
<dbReference type="InterPro" id="IPR036938">
    <property type="entry name" value="PAP2/HPO_sf"/>
</dbReference>